<dbReference type="EMBL" id="JARXVH010000028">
    <property type="protein sequence ID" value="MDH6222030.1"/>
    <property type="molecule type" value="Genomic_DNA"/>
</dbReference>
<feature type="region of interest" description="Disordered" evidence="1">
    <location>
        <begin position="77"/>
        <end position="139"/>
    </location>
</feature>
<keyword evidence="3" id="KW-1185">Reference proteome</keyword>
<evidence type="ECO:0000256" key="1">
    <source>
        <dbReference type="SAM" id="MobiDB-lite"/>
    </source>
</evidence>
<proteinExistence type="predicted"/>
<name>A0ABT6M0E9_9ACTN</name>
<reference evidence="2 3" key="1">
    <citation type="submission" date="2023-04" db="EMBL/GenBank/DDBJ databases">
        <title>Forest soil microbial communities from Buena Vista Peninsula, Colon Province, Panama.</title>
        <authorList>
            <person name="Bouskill N."/>
        </authorList>
    </citation>
    <scope>NUCLEOTIDE SEQUENCE [LARGE SCALE GENOMIC DNA]</scope>
    <source>
        <strain evidence="2 3">GGS1</strain>
    </source>
</reference>
<feature type="compositionally biased region" description="Polar residues" evidence="1">
    <location>
        <begin position="77"/>
        <end position="93"/>
    </location>
</feature>
<organism evidence="2 3">
    <name type="scientific">Streptomyces pseudovenezuelae</name>
    <dbReference type="NCBI Taxonomy" id="67350"/>
    <lineage>
        <taxon>Bacteria</taxon>
        <taxon>Bacillati</taxon>
        <taxon>Actinomycetota</taxon>
        <taxon>Actinomycetes</taxon>
        <taxon>Kitasatosporales</taxon>
        <taxon>Streptomycetaceae</taxon>
        <taxon>Streptomyces</taxon>
        <taxon>Streptomyces aurantiacus group</taxon>
    </lineage>
</organism>
<accession>A0ABT6M0E9</accession>
<feature type="compositionally biased region" description="Polar residues" evidence="1">
    <location>
        <begin position="168"/>
        <end position="178"/>
    </location>
</feature>
<comment type="caution">
    <text evidence="2">The sequence shown here is derived from an EMBL/GenBank/DDBJ whole genome shotgun (WGS) entry which is preliminary data.</text>
</comment>
<dbReference type="Proteomes" id="UP001160499">
    <property type="component" value="Unassembled WGS sequence"/>
</dbReference>
<gene>
    <name evidence="2" type="ORF">M2283_009377</name>
</gene>
<evidence type="ECO:0000313" key="2">
    <source>
        <dbReference type="EMBL" id="MDH6222030.1"/>
    </source>
</evidence>
<sequence>MSAAELTARIHEVVAHPLTGDAGFDIHRALRDVLVPAGLRPEDSGGRITFNGSDPIVPSTMRLGAVSALGLTAKSSLSTPTRSACGGLSNSSNRAGCGSTCRRRSRSSASPTRTGCSTAGTSRARPSSPSDPAARPHVSEAQAELQIHVLEVFSGGSIEPMTHKHSPRGSSWPSFKTTRSSHERGELWRISGEVASGLAHQGDPARMCRRGSTPEPARVRLRASRGRSLGRRVLSVPPDYRAREIEFIFRFSEAHTLVVPDRFTQPRP</sequence>
<protein>
    <submittedName>
        <fullName evidence="2">Uncharacterized protein</fullName>
    </submittedName>
</protein>
<feature type="compositionally biased region" description="Low complexity" evidence="1">
    <location>
        <begin position="122"/>
        <end position="136"/>
    </location>
</feature>
<feature type="region of interest" description="Disordered" evidence="1">
    <location>
        <begin position="158"/>
        <end position="178"/>
    </location>
</feature>
<evidence type="ECO:0000313" key="3">
    <source>
        <dbReference type="Proteomes" id="UP001160499"/>
    </source>
</evidence>